<accession>D4DRA7</accession>
<dbReference type="AlphaFoldDB" id="D4DRA7"/>
<evidence type="ECO:0000313" key="3">
    <source>
        <dbReference type="Proteomes" id="UP000005536"/>
    </source>
</evidence>
<protein>
    <submittedName>
        <fullName evidence="2">Uncharacterized protein</fullName>
    </submittedName>
</protein>
<feature type="region of interest" description="Disordered" evidence="1">
    <location>
        <begin position="1"/>
        <end position="41"/>
    </location>
</feature>
<organism evidence="2 3">
    <name type="scientific">Neisseria elongata subsp. glycolytica ATCC 29315</name>
    <dbReference type="NCBI Taxonomy" id="546263"/>
    <lineage>
        <taxon>Bacteria</taxon>
        <taxon>Pseudomonadati</taxon>
        <taxon>Pseudomonadota</taxon>
        <taxon>Betaproteobacteria</taxon>
        <taxon>Neisseriales</taxon>
        <taxon>Neisseriaceae</taxon>
        <taxon>Neisseria</taxon>
    </lineage>
</organism>
<dbReference type="EMBL" id="ADBF01000042">
    <property type="protein sequence ID" value="EFE49855.1"/>
    <property type="molecule type" value="Genomic_DNA"/>
</dbReference>
<sequence>MAFEHSSANGTARQDGIVIQQSRNSLPYPENSFDPPYEKAV</sequence>
<dbReference type="Proteomes" id="UP000005536">
    <property type="component" value="Unassembled WGS sequence"/>
</dbReference>
<evidence type="ECO:0000256" key="1">
    <source>
        <dbReference type="SAM" id="MobiDB-lite"/>
    </source>
</evidence>
<name>D4DRA7_NEIEG</name>
<evidence type="ECO:0000313" key="2">
    <source>
        <dbReference type="EMBL" id="EFE49855.1"/>
    </source>
</evidence>
<reference evidence="2 3" key="1">
    <citation type="submission" date="2010-02" db="EMBL/GenBank/DDBJ databases">
        <authorList>
            <person name="Weinstock G."/>
            <person name="Sodergren E."/>
            <person name="Clifton S."/>
            <person name="Fulton L."/>
            <person name="Fulton B."/>
            <person name="Courtney L."/>
            <person name="Fronick C."/>
            <person name="Harrison M."/>
            <person name="Strong C."/>
            <person name="Farmer C."/>
            <person name="Delahaunty K."/>
            <person name="Markovic C."/>
            <person name="Hall O."/>
            <person name="Minx P."/>
            <person name="Tomlinson C."/>
            <person name="Mitreva M."/>
            <person name="Nelson J."/>
            <person name="Hou S."/>
            <person name="Wollam A."/>
            <person name="Pepin K.H."/>
            <person name="Johnson M."/>
            <person name="Bhonagiri V."/>
            <person name="Zhang X."/>
            <person name="Suruliraj S."/>
            <person name="Warren W."/>
            <person name="Chinwalla A."/>
            <person name="Mardis E.R."/>
            <person name="Wilson R.K."/>
        </authorList>
    </citation>
    <scope>NUCLEOTIDE SEQUENCE [LARGE SCALE GENOMIC DNA]</scope>
    <source>
        <strain evidence="2 3">ATCC 29315</strain>
    </source>
</reference>
<proteinExistence type="predicted"/>
<feature type="compositionally biased region" description="Polar residues" evidence="1">
    <location>
        <begin position="1"/>
        <end position="12"/>
    </location>
</feature>
<gene>
    <name evidence="2" type="ORF">NEIELOOT_01600</name>
</gene>
<comment type="caution">
    <text evidence="2">The sequence shown here is derived from an EMBL/GenBank/DDBJ whole genome shotgun (WGS) entry which is preliminary data.</text>
</comment>